<comment type="caution">
    <text evidence="1">The sequence shown here is derived from an EMBL/GenBank/DDBJ whole genome shotgun (WGS) entry which is preliminary data.</text>
</comment>
<evidence type="ECO:0000313" key="2">
    <source>
        <dbReference type="Proteomes" id="UP000285084"/>
    </source>
</evidence>
<reference evidence="1 2" key="1">
    <citation type="journal article" date="2018" name="Sci. Rep.">
        <title>Characterisation of pathogen-specific regions and novel effector candidates in Fusarium oxysporum f. sp. cepae.</title>
        <authorList>
            <person name="Armitage A.D."/>
            <person name="Taylor A."/>
            <person name="Sobczyk M.K."/>
            <person name="Baxter L."/>
            <person name="Greenfield B.P."/>
            <person name="Bates H.J."/>
            <person name="Wilson F."/>
            <person name="Jackson A.C."/>
            <person name="Ott S."/>
            <person name="Harrison R.J."/>
            <person name="Clarkson J.P."/>
        </authorList>
    </citation>
    <scope>NUCLEOTIDE SEQUENCE [LARGE SCALE GENOMIC DNA]</scope>
    <source>
        <strain evidence="1 2">Fo_A13</strain>
    </source>
</reference>
<proteinExistence type="predicted"/>
<dbReference type="AlphaFoldDB" id="A0A420NBX8"/>
<dbReference type="Proteomes" id="UP000285084">
    <property type="component" value="Unassembled WGS sequence"/>
</dbReference>
<dbReference type="EMBL" id="MRCX01000043">
    <property type="protein sequence ID" value="RKK77775.1"/>
    <property type="molecule type" value="Genomic_DNA"/>
</dbReference>
<organism evidence="1 2">
    <name type="scientific">Fusarium oxysporum</name>
    <name type="common">Fusarium vascular wilt</name>
    <dbReference type="NCBI Taxonomy" id="5507"/>
    <lineage>
        <taxon>Eukaryota</taxon>
        <taxon>Fungi</taxon>
        <taxon>Dikarya</taxon>
        <taxon>Ascomycota</taxon>
        <taxon>Pezizomycotina</taxon>
        <taxon>Sordariomycetes</taxon>
        <taxon>Hypocreomycetidae</taxon>
        <taxon>Hypocreales</taxon>
        <taxon>Nectriaceae</taxon>
        <taxon>Fusarium</taxon>
        <taxon>Fusarium oxysporum species complex</taxon>
    </lineage>
</organism>
<accession>A0A420NBX8</accession>
<gene>
    <name evidence="1" type="ORF">BFJ69_g6066</name>
</gene>
<protein>
    <submittedName>
        <fullName evidence="1">Uncharacterized protein</fullName>
    </submittedName>
</protein>
<evidence type="ECO:0000313" key="1">
    <source>
        <dbReference type="EMBL" id="RKK77775.1"/>
    </source>
</evidence>
<name>A0A420NBX8_FUSOX</name>
<sequence length="122" mass="14318">MFQPGDTVYEKRSILLFRETYEQCFRVKAAEDSISQYDGTNVYRLMLEEIIYMHSGVEKPGPRLVLTTRHIREYDGLKGITTEELGIIPWNTLPEDMQRAIYDRISRRSRQFFHVSALPSSI</sequence>